<gene>
    <name evidence="1" type="ordered locus">HBZC1_08020</name>
</gene>
<organism evidence="1 2">
    <name type="scientific">Helicobacter bizzozeronii (strain CIII-1)</name>
    <dbReference type="NCBI Taxonomy" id="1002804"/>
    <lineage>
        <taxon>Bacteria</taxon>
        <taxon>Pseudomonadati</taxon>
        <taxon>Campylobacterota</taxon>
        <taxon>Epsilonproteobacteria</taxon>
        <taxon>Campylobacterales</taxon>
        <taxon>Helicobacteraceae</taxon>
        <taxon>Helicobacter</taxon>
    </lineage>
</organism>
<keyword evidence="2" id="KW-1185">Reference proteome</keyword>
<dbReference type="Proteomes" id="UP000008387">
    <property type="component" value="Chromosome"/>
</dbReference>
<accession>F8KSL7</accession>
<name>F8KSL7_HELBC</name>
<dbReference type="AlphaFoldDB" id="F8KSL7"/>
<reference evidence="1 2" key="1">
    <citation type="journal article" date="2011" name="J. Bacteriol.">
        <title>Genome sequence of Helicobacter bizzozeronii strain CIII-1, an isolate from human gastric mucosa.</title>
        <authorList>
            <person name="Schott T."/>
            <person name="Rossi M."/>
            <person name="Hanninen M.L."/>
        </authorList>
    </citation>
    <scope>NUCLEOTIDE SEQUENCE [LARGE SCALE GENOMIC DNA]</scope>
    <source>
        <strain evidence="1 2">CIII-1</strain>
    </source>
</reference>
<dbReference type="RefSeq" id="WP_013890249.1">
    <property type="nucleotide sequence ID" value="NC_015674.1"/>
</dbReference>
<dbReference type="KEGG" id="hbi:HBZC1_08020"/>
<evidence type="ECO:0000313" key="1">
    <source>
        <dbReference type="EMBL" id="CCB79788.1"/>
    </source>
</evidence>
<dbReference type="HOGENOM" id="CLU_2493610_0_0_7"/>
<evidence type="ECO:0000313" key="2">
    <source>
        <dbReference type="Proteomes" id="UP000008387"/>
    </source>
</evidence>
<dbReference type="STRING" id="1002804.HBZC1_08020"/>
<protein>
    <submittedName>
        <fullName evidence="1">Iron-regulated outer membrane protein (FrpB)</fullName>
    </submittedName>
</protein>
<proteinExistence type="predicted"/>
<sequence>MWQNGLVALLCLALLNACQQPPNPKPAKFEFNNTEFFKRQELQQRQSNQPSDLFKTDASINVSSNQTHTRALSADLARMSIDGAYQ</sequence>
<dbReference type="EMBL" id="FR871757">
    <property type="protein sequence ID" value="CCB79788.1"/>
    <property type="molecule type" value="Genomic_DNA"/>
</dbReference>
<dbReference type="GeneID" id="64362554"/>